<dbReference type="OrthoDB" id="361797at2759"/>
<dbReference type="VEuPathDB" id="ToxoDB:BESB_018090"/>
<evidence type="ECO:0000256" key="10">
    <source>
        <dbReference type="SAM" id="MobiDB-lite"/>
    </source>
</evidence>
<dbReference type="GeneID" id="40306870"/>
<accession>A0A2A9M876</accession>
<keyword evidence="8 9" id="KW-0676">Redox-active center</keyword>
<feature type="domain" description="FAD/NAD(P)-binding" evidence="13">
    <location>
        <begin position="154"/>
        <end position="510"/>
    </location>
</feature>
<gene>
    <name evidence="14" type="ORF">BESB_018090</name>
</gene>
<dbReference type="InterPro" id="IPR050151">
    <property type="entry name" value="Class-I_Pyr_Nuc-Dis_Oxidored"/>
</dbReference>
<evidence type="ECO:0000256" key="6">
    <source>
        <dbReference type="ARBA" id="ARBA00023027"/>
    </source>
</evidence>
<evidence type="ECO:0000256" key="3">
    <source>
        <dbReference type="ARBA" id="ARBA00022630"/>
    </source>
</evidence>
<keyword evidence="6" id="KW-0520">NAD</keyword>
<keyword evidence="3 9" id="KW-0285">Flavoprotein</keyword>
<keyword evidence="15" id="KW-1185">Reference proteome</keyword>
<keyword evidence="11" id="KW-0812">Transmembrane</keyword>
<dbReference type="PRINTS" id="PR00368">
    <property type="entry name" value="FADPNR"/>
</dbReference>
<evidence type="ECO:0000256" key="4">
    <source>
        <dbReference type="ARBA" id="ARBA00022827"/>
    </source>
</evidence>
<dbReference type="Gene3D" id="3.30.390.30">
    <property type="match status" value="1"/>
</dbReference>
<evidence type="ECO:0000313" key="14">
    <source>
        <dbReference type="EMBL" id="PFH32491.1"/>
    </source>
</evidence>
<evidence type="ECO:0000259" key="12">
    <source>
        <dbReference type="Pfam" id="PF02852"/>
    </source>
</evidence>
<dbReference type="InterPro" id="IPR004099">
    <property type="entry name" value="Pyr_nucl-diS_OxRdtase_dimer"/>
</dbReference>
<keyword evidence="5 9" id="KW-0560">Oxidoreductase</keyword>
<comment type="caution">
    <text evidence="14">The sequence shown here is derived from an EMBL/GenBank/DDBJ whole genome shotgun (WGS) entry which is preliminary data.</text>
</comment>
<feature type="transmembrane region" description="Helical" evidence="11">
    <location>
        <begin position="36"/>
        <end position="58"/>
    </location>
</feature>
<dbReference type="Gene3D" id="3.50.50.60">
    <property type="entry name" value="FAD/NAD(P)-binding domain"/>
    <property type="match status" value="2"/>
</dbReference>
<dbReference type="KEGG" id="bbes:BESB_018090"/>
<dbReference type="STRING" id="94643.A0A2A9M876"/>
<evidence type="ECO:0000313" key="15">
    <source>
        <dbReference type="Proteomes" id="UP000224006"/>
    </source>
</evidence>
<evidence type="ECO:0000259" key="13">
    <source>
        <dbReference type="Pfam" id="PF07992"/>
    </source>
</evidence>
<reference evidence="14 15" key="1">
    <citation type="submission" date="2017-09" db="EMBL/GenBank/DDBJ databases">
        <title>Genome sequencing of Besnoitia besnoiti strain Bb-Ger1.</title>
        <authorList>
            <person name="Schares G."/>
            <person name="Venepally P."/>
            <person name="Lorenzi H.A."/>
        </authorList>
    </citation>
    <scope>NUCLEOTIDE SEQUENCE [LARGE SCALE GENOMIC DNA]</scope>
    <source>
        <strain evidence="14 15">Bb-Ger1</strain>
    </source>
</reference>
<dbReference type="InterPro" id="IPR036188">
    <property type="entry name" value="FAD/NAD-bd_sf"/>
</dbReference>
<keyword evidence="11" id="KW-0472">Membrane</keyword>
<dbReference type="GO" id="GO:0045252">
    <property type="term" value="C:oxoglutarate dehydrogenase complex"/>
    <property type="evidence" value="ECO:0007669"/>
    <property type="project" value="TreeGrafter"/>
</dbReference>
<keyword evidence="7" id="KW-1015">Disulfide bond</keyword>
<evidence type="ECO:0000256" key="5">
    <source>
        <dbReference type="ARBA" id="ARBA00023002"/>
    </source>
</evidence>
<keyword evidence="14" id="KW-0670">Pyruvate</keyword>
<name>A0A2A9M876_BESBE</name>
<evidence type="ECO:0000256" key="1">
    <source>
        <dbReference type="ARBA" id="ARBA00001974"/>
    </source>
</evidence>
<protein>
    <submittedName>
        <fullName evidence="14">Pyruvate dehydrogenase complex subunit PDH-E3I</fullName>
    </submittedName>
</protein>
<dbReference type="AlphaFoldDB" id="A0A2A9M876"/>
<dbReference type="PROSITE" id="PS00076">
    <property type="entry name" value="PYRIDINE_REDOX_1"/>
    <property type="match status" value="1"/>
</dbReference>
<dbReference type="PANTHER" id="PTHR22912:SF151">
    <property type="entry name" value="DIHYDROLIPOYL DEHYDROGENASE, MITOCHONDRIAL"/>
    <property type="match status" value="1"/>
</dbReference>
<feature type="region of interest" description="Disordered" evidence="10">
    <location>
        <begin position="97"/>
        <end position="151"/>
    </location>
</feature>
<keyword evidence="11" id="KW-1133">Transmembrane helix</keyword>
<proteinExistence type="inferred from homology"/>
<dbReference type="RefSeq" id="XP_029216500.1">
    <property type="nucleotide sequence ID" value="XM_029360524.1"/>
</dbReference>
<dbReference type="EMBL" id="NWUJ01000011">
    <property type="protein sequence ID" value="PFH32491.1"/>
    <property type="molecule type" value="Genomic_DNA"/>
</dbReference>
<dbReference type="InterPro" id="IPR016156">
    <property type="entry name" value="FAD/NAD-linked_Rdtase_dimer_sf"/>
</dbReference>
<comment type="similarity">
    <text evidence="2 9">Belongs to the class-I pyridine nucleotide-disulfide oxidoreductase family.</text>
</comment>
<dbReference type="Pfam" id="PF02852">
    <property type="entry name" value="Pyr_redox_dim"/>
    <property type="match status" value="1"/>
</dbReference>
<dbReference type="GO" id="GO:0004148">
    <property type="term" value="F:dihydrolipoyl dehydrogenase (NADH) activity"/>
    <property type="evidence" value="ECO:0007669"/>
    <property type="project" value="TreeGrafter"/>
</dbReference>
<dbReference type="FunFam" id="3.30.390.30:FF:000001">
    <property type="entry name" value="Dihydrolipoyl dehydrogenase"/>
    <property type="match status" value="1"/>
</dbReference>
<dbReference type="SUPFAM" id="SSF55424">
    <property type="entry name" value="FAD/NAD-linked reductases, dimerisation (C-terminal) domain"/>
    <property type="match status" value="1"/>
</dbReference>
<dbReference type="PANTHER" id="PTHR22912">
    <property type="entry name" value="DISULFIDE OXIDOREDUCTASE"/>
    <property type="match status" value="1"/>
</dbReference>
<dbReference type="GO" id="GO:0050660">
    <property type="term" value="F:flavin adenine dinucleotide binding"/>
    <property type="evidence" value="ECO:0007669"/>
    <property type="project" value="TreeGrafter"/>
</dbReference>
<dbReference type="PRINTS" id="PR00411">
    <property type="entry name" value="PNDRDTASEI"/>
</dbReference>
<evidence type="ECO:0000256" key="9">
    <source>
        <dbReference type="RuleBase" id="RU003691"/>
    </source>
</evidence>
<dbReference type="SUPFAM" id="SSF51905">
    <property type="entry name" value="FAD/NAD(P)-binding domain"/>
    <property type="match status" value="1"/>
</dbReference>
<organism evidence="14 15">
    <name type="scientific">Besnoitia besnoiti</name>
    <name type="common">Apicomplexan protozoan</name>
    <dbReference type="NCBI Taxonomy" id="94643"/>
    <lineage>
        <taxon>Eukaryota</taxon>
        <taxon>Sar</taxon>
        <taxon>Alveolata</taxon>
        <taxon>Apicomplexa</taxon>
        <taxon>Conoidasida</taxon>
        <taxon>Coccidia</taxon>
        <taxon>Eucoccidiorida</taxon>
        <taxon>Eimeriorina</taxon>
        <taxon>Sarcocystidae</taxon>
        <taxon>Besnoitia</taxon>
    </lineage>
</organism>
<dbReference type="GO" id="GO:0005739">
    <property type="term" value="C:mitochondrion"/>
    <property type="evidence" value="ECO:0007669"/>
    <property type="project" value="TreeGrafter"/>
</dbReference>
<dbReference type="Proteomes" id="UP000224006">
    <property type="component" value="Chromosome X"/>
</dbReference>
<dbReference type="Pfam" id="PF07992">
    <property type="entry name" value="Pyr_redox_2"/>
    <property type="match status" value="1"/>
</dbReference>
<evidence type="ECO:0000256" key="8">
    <source>
        <dbReference type="ARBA" id="ARBA00023284"/>
    </source>
</evidence>
<sequence>MAVVYLSARRPAGRSLPDLPPALLGRLSKIEMRAPCVILTTLGVIIATAAFGACFVHRSSSLQSPGTPPTISATSGRPAFISALAPSASLQGLVQDMQGAHTPQRRHASPSSSLSSSGFSTAPHSHRATRSCTRQSRSATHAAPEASGSSSDPFDVTIIGLGVGGHAAALHAAALGLKTAVISGGDPGGTCVNRGCVPSKALLAAARRVKMLRNQHHLAAMGIEIEGAQIRVDPAGVANHAKGVVEKVRSGLVGSLAAHGITLFDARGVMDGDPGRVVLERTPTSPSSLPSSIFTKNVILAPGSLPFVPPGVTFDDAQHQVMTSDTCVSLPWIPSEVCIVGSGYIGLEFMDVFSSLGSEVVMVEAGPRLLPGVDKEIAKLAERLLLQQFKERPVKLYTDTLASQVRPLGPRGQSPVEVELTDAKTKEKKGKIYPDACLIATGRKPNTQGLGLDSLGVTLRRGGFIPVDSCMRVIKHVPEGDEKPEVIQGVYCVGDANGEMMLAHAASAQAIAAVETIAGRPRTVNVKHIPAACFTSPEIAFVGDTEDAALELGAKEGFEVGKSISHFRANTKAIAEGEGDGILKVLYRKDTGKILGCHMIGIHASDLIQECTTAIANGIPIRDLAFTVHTHPTLSEVVDAAWKKATGMNAH</sequence>
<dbReference type="GO" id="GO:0006103">
    <property type="term" value="P:2-oxoglutarate metabolic process"/>
    <property type="evidence" value="ECO:0007669"/>
    <property type="project" value="TreeGrafter"/>
</dbReference>
<dbReference type="InterPro" id="IPR023753">
    <property type="entry name" value="FAD/NAD-binding_dom"/>
</dbReference>
<feature type="domain" description="Pyridine nucleotide-disulphide oxidoreductase dimerisation" evidence="12">
    <location>
        <begin position="529"/>
        <end position="640"/>
    </location>
</feature>
<evidence type="ECO:0000256" key="7">
    <source>
        <dbReference type="ARBA" id="ARBA00023157"/>
    </source>
</evidence>
<feature type="compositionally biased region" description="Low complexity" evidence="10">
    <location>
        <begin position="109"/>
        <end position="120"/>
    </location>
</feature>
<evidence type="ECO:0000256" key="2">
    <source>
        <dbReference type="ARBA" id="ARBA00007532"/>
    </source>
</evidence>
<evidence type="ECO:0000256" key="11">
    <source>
        <dbReference type="SAM" id="Phobius"/>
    </source>
</evidence>
<comment type="cofactor">
    <cofactor evidence="1">
        <name>FAD</name>
        <dbReference type="ChEBI" id="CHEBI:57692"/>
    </cofactor>
</comment>
<keyword evidence="4 9" id="KW-0274">FAD</keyword>
<feature type="compositionally biased region" description="Polar residues" evidence="10">
    <location>
        <begin position="130"/>
        <end position="139"/>
    </location>
</feature>
<dbReference type="InterPro" id="IPR012999">
    <property type="entry name" value="Pyr_OxRdtase_I_AS"/>
</dbReference>